<dbReference type="PROSITE" id="PS50937">
    <property type="entry name" value="HTH_MERR_2"/>
    <property type="match status" value="1"/>
</dbReference>
<gene>
    <name evidence="12" type="ORF">B1B_10616</name>
</gene>
<dbReference type="PRINTS" id="PR00040">
    <property type="entry name" value="HTHMERR"/>
</dbReference>
<dbReference type="Pfam" id="PF13411">
    <property type="entry name" value="MerR_1"/>
    <property type="match status" value="1"/>
</dbReference>
<evidence type="ECO:0000256" key="2">
    <source>
        <dbReference type="ARBA" id="ARBA00022466"/>
    </source>
</evidence>
<dbReference type="PANTHER" id="PTHR30204">
    <property type="entry name" value="REDOX-CYCLING DRUG-SENSING TRANSCRIPTIONAL ACTIVATOR SOXR"/>
    <property type="match status" value="1"/>
</dbReference>
<evidence type="ECO:0000256" key="9">
    <source>
        <dbReference type="ARBA" id="ARBA00023163"/>
    </source>
</evidence>
<keyword evidence="2" id="KW-0475">Mercuric resistance</keyword>
<evidence type="ECO:0000256" key="6">
    <source>
        <dbReference type="ARBA" id="ARBA00023015"/>
    </source>
</evidence>
<dbReference type="GO" id="GO:0003677">
    <property type="term" value="F:DNA binding"/>
    <property type="evidence" value="ECO:0007669"/>
    <property type="project" value="UniProtKB-KW"/>
</dbReference>
<dbReference type="GO" id="GO:0045340">
    <property type="term" value="F:mercury ion binding"/>
    <property type="evidence" value="ECO:0007669"/>
    <property type="project" value="InterPro"/>
</dbReference>
<keyword evidence="5" id="KW-0476">Mercury</keyword>
<keyword evidence="6" id="KW-0805">Transcription regulation</keyword>
<evidence type="ECO:0000313" key="12">
    <source>
        <dbReference type="EMBL" id="EQD52695.1"/>
    </source>
</evidence>
<evidence type="ECO:0000256" key="7">
    <source>
        <dbReference type="ARBA" id="ARBA00023125"/>
    </source>
</evidence>
<dbReference type="SMART" id="SM00422">
    <property type="entry name" value="HTH_MERR"/>
    <property type="match status" value="1"/>
</dbReference>
<evidence type="ECO:0000256" key="4">
    <source>
        <dbReference type="ARBA" id="ARBA00022723"/>
    </source>
</evidence>
<dbReference type="InterPro" id="IPR011794">
    <property type="entry name" value="MerR"/>
</dbReference>
<dbReference type="InterPro" id="IPR009061">
    <property type="entry name" value="DNA-bd_dom_put_sf"/>
</dbReference>
<dbReference type="GO" id="GO:0046689">
    <property type="term" value="P:response to mercury ion"/>
    <property type="evidence" value="ECO:0007669"/>
    <property type="project" value="UniProtKB-KW"/>
</dbReference>
<organism evidence="12">
    <name type="scientific">mine drainage metagenome</name>
    <dbReference type="NCBI Taxonomy" id="410659"/>
    <lineage>
        <taxon>unclassified sequences</taxon>
        <taxon>metagenomes</taxon>
        <taxon>ecological metagenomes</taxon>
    </lineage>
</organism>
<dbReference type="GO" id="GO:0003700">
    <property type="term" value="F:DNA-binding transcription factor activity"/>
    <property type="evidence" value="ECO:0007669"/>
    <property type="project" value="InterPro"/>
</dbReference>
<dbReference type="Gene3D" id="1.10.1660.10">
    <property type="match status" value="1"/>
</dbReference>
<dbReference type="InterPro" id="IPR047057">
    <property type="entry name" value="MerR_fam"/>
</dbReference>
<keyword evidence="4" id="KW-0479">Metal-binding</keyword>
<keyword evidence="8" id="KW-0010">Activator</keyword>
<keyword evidence="7" id="KW-0238">DNA-binding</keyword>
<keyword evidence="3" id="KW-0678">Repressor</keyword>
<keyword evidence="9" id="KW-0804">Transcription</keyword>
<dbReference type="CDD" id="cd04783">
    <property type="entry name" value="HTH_MerR1"/>
    <property type="match status" value="1"/>
</dbReference>
<dbReference type="SUPFAM" id="SSF46955">
    <property type="entry name" value="Putative DNA-binding domain"/>
    <property type="match status" value="1"/>
</dbReference>
<dbReference type="AlphaFoldDB" id="T1BEV0"/>
<feature type="domain" description="HTH merR-type" evidence="11">
    <location>
        <begin position="23"/>
        <end position="92"/>
    </location>
</feature>
<evidence type="ECO:0000259" key="11">
    <source>
        <dbReference type="PROSITE" id="PS50937"/>
    </source>
</evidence>
<comment type="function">
    <text evidence="10">Mediates the mercuric-dependent induction of mercury resistance operon. In the absence of mercury MerR represses transcription by binding tightly to the mer operator region; when mercury is present the dimeric complex binds a single ion and becomes a potent transcriptional activator, while remaining bound to the mer site.</text>
</comment>
<reference evidence="12" key="1">
    <citation type="submission" date="2013-08" db="EMBL/GenBank/DDBJ databases">
        <authorList>
            <person name="Mendez C."/>
            <person name="Richter M."/>
            <person name="Ferrer M."/>
            <person name="Sanchez J."/>
        </authorList>
    </citation>
    <scope>NUCLEOTIDE SEQUENCE</scope>
</reference>
<dbReference type="PROSITE" id="PS00552">
    <property type="entry name" value="HTH_MERR_1"/>
    <property type="match status" value="1"/>
</dbReference>
<dbReference type="NCBIfam" id="TIGR02051">
    <property type="entry name" value="MerR"/>
    <property type="match status" value="1"/>
</dbReference>
<sequence>MVRFFKECHSKTVVCYGVKMPEQYTIGTLAKQAGVHVETIRYYQRRGLVPEPQRPLGGVRRYGKADVRRLRFVKQAQGLSFSLEEVTDLLALEDGMHCREAEQLGAKKLATVRERMAQLHKVEKVLARLVAQCRCNTGNVRCPLVAALETSGQKTTVRKAER</sequence>
<dbReference type="PANTHER" id="PTHR30204:SF69">
    <property type="entry name" value="MERR-FAMILY TRANSCRIPTIONAL REGULATOR"/>
    <property type="match status" value="1"/>
</dbReference>
<reference evidence="12" key="2">
    <citation type="journal article" date="2014" name="ISME J.">
        <title>Microbial stratification in low pH oxic and suboxic macroscopic growths along an acid mine drainage.</title>
        <authorList>
            <person name="Mendez-Garcia C."/>
            <person name="Mesa V."/>
            <person name="Sprenger R.R."/>
            <person name="Richter M."/>
            <person name="Diez M.S."/>
            <person name="Solano J."/>
            <person name="Bargiela R."/>
            <person name="Golyshina O.V."/>
            <person name="Manteca A."/>
            <person name="Ramos J.L."/>
            <person name="Gallego J.R."/>
            <person name="Llorente I."/>
            <person name="Martins Dos Santos V.A."/>
            <person name="Jensen O.N."/>
            <person name="Pelaez A.I."/>
            <person name="Sanchez J."/>
            <person name="Ferrer M."/>
        </authorList>
    </citation>
    <scope>NUCLEOTIDE SEQUENCE</scope>
</reference>
<evidence type="ECO:0000256" key="8">
    <source>
        <dbReference type="ARBA" id="ARBA00023159"/>
    </source>
</evidence>
<evidence type="ECO:0000256" key="5">
    <source>
        <dbReference type="ARBA" id="ARBA00022914"/>
    </source>
</evidence>
<evidence type="ECO:0000256" key="1">
    <source>
        <dbReference type="ARBA" id="ARBA00017146"/>
    </source>
</evidence>
<evidence type="ECO:0000256" key="3">
    <source>
        <dbReference type="ARBA" id="ARBA00022491"/>
    </source>
</evidence>
<comment type="caution">
    <text evidence="12">The sequence shown here is derived from an EMBL/GenBank/DDBJ whole genome shotgun (WGS) entry which is preliminary data.</text>
</comment>
<name>T1BEV0_9ZZZZ</name>
<evidence type="ECO:0000256" key="10">
    <source>
        <dbReference type="ARBA" id="ARBA00024874"/>
    </source>
</evidence>
<protein>
    <recommendedName>
        <fullName evidence="1">Mercuric resistance operon regulatory protein</fullName>
    </recommendedName>
</protein>
<dbReference type="InterPro" id="IPR000551">
    <property type="entry name" value="MerR-type_HTH_dom"/>
</dbReference>
<accession>T1BEV0</accession>
<dbReference type="EMBL" id="AUZY01006916">
    <property type="protein sequence ID" value="EQD52695.1"/>
    <property type="molecule type" value="Genomic_DNA"/>
</dbReference>
<proteinExistence type="predicted"/>